<evidence type="ECO:0000256" key="1">
    <source>
        <dbReference type="ARBA" id="ARBA00004123"/>
    </source>
</evidence>
<dbReference type="InterPro" id="IPR001083">
    <property type="entry name" value="Cu_fist_DNA-bd_dom"/>
</dbReference>
<keyword evidence="6" id="KW-0804">Transcription</keyword>
<evidence type="ECO:0000256" key="3">
    <source>
        <dbReference type="ARBA" id="ARBA00022833"/>
    </source>
</evidence>
<dbReference type="SMART" id="SM01090">
    <property type="entry name" value="Copper-fist"/>
    <property type="match status" value="1"/>
</dbReference>
<evidence type="ECO:0000259" key="8">
    <source>
        <dbReference type="PROSITE" id="PS50073"/>
    </source>
</evidence>
<dbReference type="GO" id="GO:0006879">
    <property type="term" value="P:intracellular iron ion homeostasis"/>
    <property type="evidence" value="ECO:0007669"/>
    <property type="project" value="TreeGrafter"/>
</dbReference>
<dbReference type="OrthoDB" id="5600085at2759"/>
<dbReference type="FunCoup" id="C4Y8W7">
    <property type="interactions" value="435"/>
</dbReference>
<dbReference type="PANTHER" id="PTHR28088">
    <property type="entry name" value="TRANSCRIPTIONAL ACTIVATOR HAA1-RELATED"/>
    <property type="match status" value="1"/>
</dbReference>
<dbReference type="GO" id="GO:0000981">
    <property type="term" value="F:DNA-binding transcription factor activity, RNA polymerase II-specific"/>
    <property type="evidence" value="ECO:0007669"/>
    <property type="project" value="TreeGrafter"/>
</dbReference>
<dbReference type="FunFam" id="3.90.430.10:FF:000001">
    <property type="entry name" value="Copper fist DNA-binding protein"/>
    <property type="match status" value="1"/>
</dbReference>
<dbReference type="SUPFAM" id="SSF57879">
    <property type="entry name" value="Zinc domain conserved in yeast copper-regulated transcription factors"/>
    <property type="match status" value="1"/>
</dbReference>
<dbReference type="InterPro" id="IPR036395">
    <property type="entry name" value="Cu_fist_DNA-bd_dom_sf"/>
</dbReference>
<evidence type="ECO:0000256" key="6">
    <source>
        <dbReference type="ARBA" id="ARBA00023163"/>
    </source>
</evidence>
<dbReference type="EMBL" id="CH408080">
    <property type="protein sequence ID" value="EEQ40517.1"/>
    <property type="molecule type" value="Genomic_DNA"/>
</dbReference>
<gene>
    <name evidence="9" type="ORF">CLUG_04645</name>
</gene>
<keyword evidence="4" id="KW-0186">Copper</keyword>
<dbReference type="InParanoid" id="C4Y8W7"/>
<dbReference type="Proteomes" id="UP000007703">
    <property type="component" value="Unassembled WGS sequence"/>
</dbReference>
<evidence type="ECO:0000313" key="9">
    <source>
        <dbReference type="EMBL" id="EEQ40517.1"/>
    </source>
</evidence>
<dbReference type="PRINTS" id="PR00617">
    <property type="entry name" value="COPPERFIST"/>
</dbReference>
<dbReference type="GO" id="GO:0045944">
    <property type="term" value="P:positive regulation of transcription by RNA polymerase II"/>
    <property type="evidence" value="ECO:0007669"/>
    <property type="project" value="TreeGrafter"/>
</dbReference>
<evidence type="ECO:0000313" key="10">
    <source>
        <dbReference type="Proteomes" id="UP000007703"/>
    </source>
</evidence>
<dbReference type="GO" id="GO:0005507">
    <property type="term" value="F:copper ion binding"/>
    <property type="evidence" value="ECO:0007669"/>
    <property type="project" value="InterPro"/>
</dbReference>
<evidence type="ECO:0000256" key="7">
    <source>
        <dbReference type="ARBA" id="ARBA00023242"/>
    </source>
</evidence>
<organism evidence="9 10">
    <name type="scientific">Clavispora lusitaniae (strain ATCC 42720)</name>
    <name type="common">Yeast</name>
    <name type="synonym">Candida lusitaniae</name>
    <dbReference type="NCBI Taxonomy" id="306902"/>
    <lineage>
        <taxon>Eukaryota</taxon>
        <taxon>Fungi</taxon>
        <taxon>Dikarya</taxon>
        <taxon>Ascomycota</taxon>
        <taxon>Saccharomycotina</taxon>
        <taxon>Pichiomycetes</taxon>
        <taxon>Metschnikowiaceae</taxon>
        <taxon>Clavispora</taxon>
    </lineage>
</organism>
<name>C4Y8W7_CLAL4</name>
<dbReference type="GO" id="GO:0005634">
    <property type="term" value="C:nucleus"/>
    <property type="evidence" value="ECO:0007669"/>
    <property type="project" value="UniProtKB-SubCell"/>
</dbReference>
<comment type="subcellular location">
    <subcellularLocation>
        <location evidence="1">Nucleus</location>
    </subcellularLocation>
</comment>
<dbReference type="RefSeq" id="XP_002615763.1">
    <property type="nucleotide sequence ID" value="XM_002615717.1"/>
</dbReference>
<sequence>MILIDGTKYSCSECIRGHRSSSCRHYMRALLQVRSKGRPNFQFSSGNKNHRIAVFAEEVADSPDPVSASCKDVPVVILKTSDKQVIDMTNGRIVGPYRKEEVPFQSSNPVITSDNFLVSSSCCSDGASKVRKSCSCNQKKVSKSKILKSYIDKKIQQQNAIKESPSYDKVQFRQAKSCCKKNDKITAALKCEEKEQPLAANRNGSSDSYQYLPNTTTYPKMEPVSVNQSDQKQFSSNDEISDMQTSNFYASSSTNDVFEVINVPNCSLPGTCSCSTDCACPNCMTHNNYQDPKNSRVLDFLNNDSQLDSNLILTSNPGLRQSIPQTHMQPTFQNGSTPSLSFPNALNPDSYALPSSDNLHQSHGQNPEYAMQNRNQSDNLVPLNGSSISNSNFRSPFPNISSLSKDFDTYNNILSQVIGSTIMPAEHPSSSLSDESEDSNVCTCADDACNCANCETHGIIDGYKLDDIFVSKAPLDNFPRVDLH</sequence>
<dbReference type="GO" id="GO:0000978">
    <property type="term" value="F:RNA polymerase II cis-regulatory region sequence-specific DNA binding"/>
    <property type="evidence" value="ECO:0007669"/>
    <property type="project" value="TreeGrafter"/>
</dbReference>
<evidence type="ECO:0000256" key="4">
    <source>
        <dbReference type="ARBA" id="ARBA00023008"/>
    </source>
</evidence>
<reference evidence="9 10" key="1">
    <citation type="journal article" date="2009" name="Nature">
        <title>Evolution of pathogenicity and sexual reproduction in eight Candida genomes.</title>
        <authorList>
            <person name="Butler G."/>
            <person name="Rasmussen M.D."/>
            <person name="Lin M.F."/>
            <person name="Santos M.A."/>
            <person name="Sakthikumar S."/>
            <person name="Munro C.A."/>
            <person name="Rheinbay E."/>
            <person name="Grabherr M."/>
            <person name="Forche A."/>
            <person name="Reedy J.L."/>
            <person name="Agrafioti I."/>
            <person name="Arnaud M.B."/>
            <person name="Bates S."/>
            <person name="Brown A.J."/>
            <person name="Brunke S."/>
            <person name="Costanzo M.C."/>
            <person name="Fitzpatrick D.A."/>
            <person name="de Groot P.W."/>
            <person name="Harris D."/>
            <person name="Hoyer L.L."/>
            <person name="Hube B."/>
            <person name="Klis F.M."/>
            <person name="Kodira C."/>
            <person name="Lennard N."/>
            <person name="Logue M.E."/>
            <person name="Martin R."/>
            <person name="Neiman A.M."/>
            <person name="Nikolaou E."/>
            <person name="Quail M.A."/>
            <person name="Quinn J."/>
            <person name="Santos M.C."/>
            <person name="Schmitzberger F.F."/>
            <person name="Sherlock G."/>
            <person name="Shah P."/>
            <person name="Silverstein K.A."/>
            <person name="Skrzypek M.S."/>
            <person name="Soll D."/>
            <person name="Staggs R."/>
            <person name="Stansfield I."/>
            <person name="Stumpf M.P."/>
            <person name="Sudbery P.E."/>
            <person name="Srikantha T."/>
            <person name="Zeng Q."/>
            <person name="Berman J."/>
            <person name="Berriman M."/>
            <person name="Heitman J."/>
            <person name="Gow N.A."/>
            <person name="Lorenz M.C."/>
            <person name="Birren B.W."/>
            <person name="Kellis M."/>
            <person name="Cuomo C.A."/>
        </authorList>
    </citation>
    <scope>NUCLEOTIDE SEQUENCE [LARGE SCALE GENOMIC DNA]</scope>
    <source>
        <strain evidence="9 10">ATCC 42720</strain>
    </source>
</reference>
<evidence type="ECO:0000256" key="5">
    <source>
        <dbReference type="ARBA" id="ARBA00023015"/>
    </source>
</evidence>
<dbReference type="GeneID" id="8496356"/>
<dbReference type="OMA" id="CTNCETH"/>
<proteinExistence type="predicted"/>
<dbReference type="InterPro" id="IPR051763">
    <property type="entry name" value="Copper_Homeo_Regul"/>
</dbReference>
<dbReference type="VEuPathDB" id="FungiDB:CLUG_04645"/>
<keyword evidence="3" id="KW-0862">Zinc</keyword>
<dbReference type="KEGG" id="clu:CLUG_04645"/>
<protein>
    <recommendedName>
        <fullName evidence="8">Copper-fist domain-containing protein</fullName>
    </recommendedName>
</protein>
<dbReference type="Pfam" id="PF00649">
    <property type="entry name" value="Copper-fist"/>
    <property type="match status" value="1"/>
</dbReference>
<dbReference type="GO" id="GO:0006878">
    <property type="term" value="P:intracellular copper ion homeostasis"/>
    <property type="evidence" value="ECO:0007669"/>
    <property type="project" value="TreeGrafter"/>
</dbReference>
<feature type="domain" description="Copper-fist" evidence="8">
    <location>
        <begin position="1"/>
        <end position="40"/>
    </location>
</feature>
<dbReference type="AlphaFoldDB" id="C4Y8W7"/>
<dbReference type="SMART" id="SM00412">
    <property type="entry name" value="Cu_FIST"/>
    <property type="match status" value="1"/>
</dbReference>
<keyword evidence="7" id="KW-0539">Nucleus</keyword>
<dbReference type="PANTHER" id="PTHR28088:SF5">
    <property type="entry name" value="TRANSCRIPTIONAL ACTIVATOR HAA1-RELATED"/>
    <property type="match status" value="1"/>
</dbReference>
<accession>C4Y8W7</accession>
<dbReference type="Gene3D" id="3.90.430.10">
    <property type="entry name" value="Copper fist DNA-binding domain"/>
    <property type="match status" value="1"/>
</dbReference>
<dbReference type="PROSITE" id="PS50073">
    <property type="entry name" value="COPPER_FIST_2"/>
    <property type="match status" value="1"/>
</dbReference>
<evidence type="ECO:0000256" key="2">
    <source>
        <dbReference type="ARBA" id="ARBA00022723"/>
    </source>
</evidence>
<dbReference type="HOGENOM" id="CLU_031396_1_0_1"/>
<keyword evidence="2" id="KW-0479">Metal-binding</keyword>
<keyword evidence="5" id="KW-0805">Transcription regulation</keyword>